<accession>A0A941EHI0</accession>
<dbReference type="AlphaFoldDB" id="A0A941EHI0"/>
<dbReference type="CDD" id="cd07377">
    <property type="entry name" value="WHTH_GntR"/>
    <property type="match status" value="1"/>
</dbReference>
<organism evidence="5 6">
    <name type="scientific">Actinospica acidithermotolerans</name>
    <dbReference type="NCBI Taxonomy" id="2828514"/>
    <lineage>
        <taxon>Bacteria</taxon>
        <taxon>Bacillati</taxon>
        <taxon>Actinomycetota</taxon>
        <taxon>Actinomycetes</taxon>
        <taxon>Catenulisporales</taxon>
        <taxon>Actinospicaceae</taxon>
        <taxon>Actinospica</taxon>
    </lineage>
</organism>
<dbReference type="PANTHER" id="PTHR43537:SF5">
    <property type="entry name" value="UXU OPERON TRANSCRIPTIONAL REGULATOR"/>
    <property type="match status" value="1"/>
</dbReference>
<dbReference type="GO" id="GO:0003677">
    <property type="term" value="F:DNA binding"/>
    <property type="evidence" value="ECO:0007669"/>
    <property type="project" value="UniProtKB-KW"/>
</dbReference>
<reference evidence="5" key="1">
    <citation type="submission" date="2021-04" db="EMBL/GenBank/DDBJ databases">
        <title>Genome based classification of Actinospica acidithermotolerans sp. nov., an actinobacterium isolated from an Indonesian hot spring.</title>
        <authorList>
            <person name="Kusuma A.B."/>
            <person name="Putra K.E."/>
            <person name="Nafisah S."/>
            <person name="Loh J."/>
            <person name="Nouioui I."/>
            <person name="Goodfellow M."/>
        </authorList>
    </citation>
    <scope>NUCLEOTIDE SEQUENCE</scope>
    <source>
        <strain evidence="5">MGRD01-02</strain>
    </source>
</reference>
<dbReference type="GO" id="GO:0003700">
    <property type="term" value="F:DNA-binding transcription factor activity"/>
    <property type="evidence" value="ECO:0007669"/>
    <property type="project" value="InterPro"/>
</dbReference>
<dbReference type="InterPro" id="IPR036388">
    <property type="entry name" value="WH-like_DNA-bd_sf"/>
</dbReference>
<dbReference type="InterPro" id="IPR008920">
    <property type="entry name" value="TF_FadR/GntR_C"/>
</dbReference>
<gene>
    <name evidence="5" type="ORF">KDK95_22995</name>
</gene>
<dbReference type="Pfam" id="PF07729">
    <property type="entry name" value="FCD"/>
    <property type="match status" value="1"/>
</dbReference>
<dbReference type="SMART" id="SM00895">
    <property type="entry name" value="FCD"/>
    <property type="match status" value="1"/>
</dbReference>
<keyword evidence="3" id="KW-0804">Transcription</keyword>
<dbReference type="PRINTS" id="PR00035">
    <property type="entry name" value="HTHGNTR"/>
</dbReference>
<dbReference type="SUPFAM" id="SSF48008">
    <property type="entry name" value="GntR ligand-binding domain-like"/>
    <property type="match status" value="1"/>
</dbReference>
<dbReference type="EMBL" id="JAGSOH010000077">
    <property type="protein sequence ID" value="MBR7829194.1"/>
    <property type="molecule type" value="Genomic_DNA"/>
</dbReference>
<evidence type="ECO:0000313" key="6">
    <source>
        <dbReference type="Proteomes" id="UP000676325"/>
    </source>
</evidence>
<comment type="caution">
    <text evidence="5">The sequence shown here is derived from an EMBL/GenBank/DDBJ whole genome shotgun (WGS) entry which is preliminary data.</text>
</comment>
<dbReference type="InterPro" id="IPR000524">
    <property type="entry name" value="Tscrpt_reg_HTH_GntR"/>
</dbReference>
<evidence type="ECO:0000256" key="3">
    <source>
        <dbReference type="ARBA" id="ARBA00023163"/>
    </source>
</evidence>
<dbReference type="Gene3D" id="1.20.120.530">
    <property type="entry name" value="GntR ligand-binding domain-like"/>
    <property type="match status" value="1"/>
</dbReference>
<dbReference type="InterPro" id="IPR036390">
    <property type="entry name" value="WH_DNA-bd_sf"/>
</dbReference>
<proteinExistence type="predicted"/>
<dbReference type="InterPro" id="IPR011711">
    <property type="entry name" value="GntR_C"/>
</dbReference>
<evidence type="ECO:0000256" key="1">
    <source>
        <dbReference type="ARBA" id="ARBA00023015"/>
    </source>
</evidence>
<dbReference type="Proteomes" id="UP000676325">
    <property type="component" value="Unassembled WGS sequence"/>
</dbReference>
<dbReference type="SUPFAM" id="SSF46785">
    <property type="entry name" value="Winged helix' DNA-binding domain"/>
    <property type="match status" value="1"/>
</dbReference>
<keyword evidence="1" id="KW-0805">Transcription regulation</keyword>
<dbReference type="Pfam" id="PF00392">
    <property type="entry name" value="GntR"/>
    <property type="match status" value="1"/>
</dbReference>
<sequence length="249" mass="26618">MTSSDPPRATSVTGVGAVSPVTAARAVADRLIAAIAVGDYSPGERLPAERELAAMLEVSRVTVRAALADLREAGYVEARRGRSGGSFVRTDWGMRTAGAVQSLLGEEWGRMEELFDLRRLVESLIARTAAERHSTADDAAIGAALQRYEHAHDSAAARAADVEFHRSIAAATHNASLAALSRQLLAQVSLGISHEPFSPELRERALPHHRALAAAVLGGEPDTAAHIARDHFRITEDAIRIAVNRTEEV</sequence>
<dbReference type="RefSeq" id="WP_249161735.1">
    <property type="nucleotide sequence ID" value="NZ_JAGSOH010000077.1"/>
</dbReference>
<name>A0A941EHI0_9ACTN</name>
<evidence type="ECO:0000259" key="4">
    <source>
        <dbReference type="PROSITE" id="PS50949"/>
    </source>
</evidence>
<dbReference type="PANTHER" id="PTHR43537">
    <property type="entry name" value="TRANSCRIPTIONAL REGULATOR, GNTR FAMILY"/>
    <property type="match status" value="1"/>
</dbReference>
<protein>
    <submittedName>
        <fullName evidence="5">FadR family transcriptional regulator</fullName>
    </submittedName>
</protein>
<keyword evidence="2" id="KW-0238">DNA-binding</keyword>
<keyword evidence="6" id="KW-1185">Reference proteome</keyword>
<dbReference type="Gene3D" id="1.10.10.10">
    <property type="entry name" value="Winged helix-like DNA-binding domain superfamily/Winged helix DNA-binding domain"/>
    <property type="match status" value="1"/>
</dbReference>
<evidence type="ECO:0000313" key="5">
    <source>
        <dbReference type="EMBL" id="MBR7829194.1"/>
    </source>
</evidence>
<dbReference type="PROSITE" id="PS50949">
    <property type="entry name" value="HTH_GNTR"/>
    <property type="match status" value="1"/>
</dbReference>
<evidence type="ECO:0000256" key="2">
    <source>
        <dbReference type="ARBA" id="ARBA00023125"/>
    </source>
</evidence>
<feature type="domain" description="HTH gntR-type" evidence="4">
    <location>
        <begin position="21"/>
        <end position="91"/>
    </location>
</feature>
<dbReference type="SMART" id="SM00345">
    <property type="entry name" value="HTH_GNTR"/>
    <property type="match status" value="1"/>
</dbReference>